<sequence>MPSIRDDVGMTMSYRPSEYAGKNAEFSGSTTHSRVACRR</sequence>
<dbReference type="EMBL" id="CSAJ01000450">
    <property type="protein sequence ID" value="COW66848.1"/>
    <property type="molecule type" value="Genomic_DNA"/>
</dbReference>
<dbReference type="Proteomes" id="UP000038802">
    <property type="component" value="Unassembled WGS sequence"/>
</dbReference>
<accession>A0A0U0QPS2</accession>
<name>A0A0U0QPS2_MYCTX</name>
<protein>
    <submittedName>
        <fullName evidence="1">Uncharacterized protein</fullName>
    </submittedName>
</protein>
<reference evidence="1" key="2">
    <citation type="submission" date="2015-03" db="EMBL/GenBank/DDBJ databases">
        <authorList>
            <person name="Murphy D."/>
        </authorList>
    </citation>
    <scope>NUCLEOTIDE SEQUENCE [LARGE SCALE GENOMIC DNA]</scope>
    <source>
        <strain evidence="1">K00500041</strain>
    </source>
</reference>
<gene>
    <name evidence="1" type="ORF">ERS007703_00741</name>
    <name evidence="2" type="ORF">ERS007720_03051</name>
</gene>
<evidence type="ECO:0000313" key="1">
    <source>
        <dbReference type="EMBL" id="COV17804.1"/>
    </source>
</evidence>
<dbReference type="EMBL" id="CSAE01000048">
    <property type="protein sequence ID" value="COV17804.1"/>
    <property type="molecule type" value="Genomic_DNA"/>
</dbReference>
<evidence type="ECO:0000313" key="3">
    <source>
        <dbReference type="Proteomes" id="UP000038802"/>
    </source>
</evidence>
<evidence type="ECO:0000313" key="4">
    <source>
        <dbReference type="Proteomes" id="UP000044938"/>
    </source>
</evidence>
<dbReference type="AlphaFoldDB" id="A0A0U0QPS2"/>
<reference evidence="3 4" key="1">
    <citation type="submission" date="2015-03" db="EMBL/GenBank/DDBJ databases">
        <authorList>
            <consortium name="Pathogen Informatics"/>
        </authorList>
    </citation>
    <scope>NUCLEOTIDE SEQUENCE [LARGE SCALE GENOMIC DNA]</scope>
    <source>
        <strain evidence="3">K00500041</strain>
        <strain evidence="2 4">M09401471</strain>
    </source>
</reference>
<proteinExistence type="predicted"/>
<organism evidence="1 3">
    <name type="scientific">Mycobacterium tuberculosis</name>
    <dbReference type="NCBI Taxonomy" id="1773"/>
    <lineage>
        <taxon>Bacteria</taxon>
        <taxon>Bacillati</taxon>
        <taxon>Actinomycetota</taxon>
        <taxon>Actinomycetes</taxon>
        <taxon>Mycobacteriales</taxon>
        <taxon>Mycobacteriaceae</taxon>
        <taxon>Mycobacterium</taxon>
        <taxon>Mycobacterium tuberculosis complex</taxon>
    </lineage>
</organism>
<evidence type="ECO:0000313" key="2">
    <source>
        <dbReference type="EMBL" id="COW66848.1"/>
    </source>
</evidence>
<dbReference type="Proteomes" id="UP000044938">
    <property type="component" value="Unassembled WGS sequence"/>
</dbReference>